<reference evidence="3 4" key="1">
    <citation type="submission" date="2019-10" db="EMBL/GenBank/DDBJ databases">
        <authorList>
            <person name="Palmer J.M."/>
        </authorList>
    </citation>
    <scope>NUCLEOTIDE SEQUENCE [LARGE SCALE GENOMIC DNA]</scope>
    <source>
        <strain evidence="3 4">TWF694</strain>
    </source>
</reference>
<feature type="compositionally biased region" description="Polar residues" evidence="1">
    <location>
        <begin position="123"/>
        <end position="140"/>
    </location>
</feature>
<feature type="transmembrane region" description="Helical" evidence="2">
    <location>
        <begin position="349"/>
        <end position="382"/>
    </location>
</feature>
<dbReference type="EMBL" id="JAVHJO010000001">
    <property type="protein sequence ID" value="KAK6543418.1"/>
    <property type="molecule type" value="Genomic_DNA"/>
</dbReference>
<feature type="region of interest" description="Disordered" evidence="1">
    <location>
        <begin position="1"/>
        <end position="34"/>
    </location>
</feature>
<feature type="compositionally biased region" description="Gly residues" evidence="1">
    <location>
        <begin position="407"/>
        <end position="417"/>
    </location>
</feature>
<name>A0AAV9XN69_9PEZI</name>
<feature type="region of interest" description="Disordered" evidence="1">
    <location>
        <begin position="82"/>
        <end position="196"/>
    </location>
</feature>
<feature type="region of interest" description="Disordered" evidence="1">
    <location>
        <begin position="236"/>
        <end position="263"/>
    </location>
</feature>
<evidence type="ECO:0000313" key="3">
    <source>
        <dbReference type="EMBL" id="KAK6543418.1"/>
    </source>
</evidence>
<protein>
    <submittedName>
        <fullName evidence="3">Uncharacterized protein</fullName>
    </submittedName>
</protein>
<sequence length="438" mass="46158">MSEYPYRSYSPSGTNNPNRSPTRRTAPVIPPAGIYPSEWNRNVQTMPGFEGWRTEDNINNINTMPSASSFAASTPNMIPEVIPKSSFGPPAGAPDPFITSHSAPPIPPIPQPSPFDHIPPSLQAGSRASHYSSATTSEQGETPFRRRHVRTPSASSTESASRSRRPSRQVGRDRTPSTSPSRAIPPAGVSANSNVRTPSGNVMASIFNAENAAAVGNVLGSAASFLGSRAGLIKNENEHHPPEYDSVPGGYNSRPVPDTVSNANGFNIGDAVNYLSHLTSGQQQTPSQPPPPPQQQAGGSPFTLSNALSYLSQQQAQQRPGAPPGTYTLAGIDIDFNWLAQKAGEQNPWVLLGGAVVAFWIISSIIATIIWYGIVAGVLYVVYIVGVKNGGFEAILGGDRPPPRRVGGSGGGTGAGTGWNRNTGTGAAGGTGDWRRRY</sequence>
<keyword evidence="4" id="KW-1185">Reference proteome</keyword>
<gene>
    <name evidence="3" type="ORF">TWF694_000165</name>
</gene>
<keyword evidence="2" id="KW-1133">Transmembrane helix</keyword>
<evidence type="ECO:0000256" key="1">
    <source>
        <dbReference type="SAM" id="MobiDB-lite"/>
    </source>
</evidence>
<feature type="compositionally biased region" description="Polar residues" evidence="1">
    <location>
        <begin position="9"/>
        <end position="20"/>
    </location>
</feature>
<keyword evidence="2" id="KW-0812">Transmembrane</keyword>
<feature type="region of interest" description="Disordered" evidence="1">
    <location>
        <begin position="399"/>
        <end position="438"/>
    </location>
</feature>
<feature type="compositionally biased region" description="Pro residues" evidence="1">
    <location>
        <begin position="104"/>
        <end position="113"/>
    </location>
</feature>
<feature type="compositionally biased region" description="Low complexity" evidence="1">
    <location>
        <begin position="151"/>
        <end position="160"/>
    </location>
</feature>
<organism evidence="3 4">
    <name type="scientific">Orbilia ellipsospora</name>
    <dbReference type="NCBI Taxonomy" id="2528407"/>
    <lineage>
        <taxon>Eukaryota</taxon>
        <taxon>Fungi</taxon>
        <taxon>Dikarya</taxon>
        <taxon>Ascomycota</taxon>
        <taxon>Pezizomycotina</taxon>
        <taxon>Orbiliomycetes</taxon>
        <taxon>Orbiliales</taxon>
        <taxon>Orbiliaceae</taxon>
        <taxon>Orbilia</taxon>
    </lineage>
</organism>
<accession>A0AAV9XN69</accession>
<comment type="caution">
    <text evidence="3">The sequence shown here is derived from an EMBL/GenBank/DDBJ whole genome shotgun (WGS) entry which is preliminary data.</text>
</comment>
<proteinExistence type="predicted"/>
<dbReference type="AlphaFoldDB" id="A0AAV9XN69"/>
<evidence type="ECO:0000313" key="4">
    <source>
        <dbReference type="Proteomes" id="UP001365542"/>
    </source>
</evidence>
<feature type="region of interest" description="Disordered" evidence="1">
    <location>
        <begin position="279"/>
        <end position="299"/>
    </location>
</feature>
<evidence type="ECO:0000256" key="2">
    <source>
        <dbReference type="SAM" id="Phobius"/>
    </source>
</evidence>
<dbReference type="Proteomes" id="UP001365542">
    <property type="component" value="Unassembled WGS sequence"/>
</dbReference>
<keyword evidence="2" id="KW-0472">Membrane</keyword>